<dbReference type="STRING" id="1618364.UX86_C0030G0011"/>
<dbReference type="AlphaFoldDB" id="A0A0G1S1L1"/>
<dbReference type="Proteomes" id="UP000034502">
    <property type="component" value="Unassembled WGS sequence"/>
</dbReference>
<name>A0A0G1S1L1_9BACT</name>
<protein>
    <recommendedName>
        <fullName evidence="3">N-acetyltransferase domain-containing protein</fullName>
    </recommendedName>
</protein>
<evidence type="ECO:0000313" key="1">
    <source>
        <dbReference type="EMBL" id="KKU63207.1"/>
    </source>
</evidence>
<evidence type="ECO:0008006" key="3">
    <source>
        <dbReference type="Google" id="ProtNLM"/>
    </source>
</evidence>
<proteinExistence type="predicted"/>
<accession>A0A0G1S1L1</accession>
<evidence type="ECO:0000313" key="2">
    <source>
        <dbReference type="Proteomes" id="UP000034502"/>
    </source>
</evidence>
<sequence length="159" mass="18009">MAGNTRELANFRSGEWRTAHMDLFLSSLAINSGKIAELLEMGPAENNHTEWYDPRIKNAYFIAGKTHIADALLTYSLIWNPLNGIVERNNFLLAEVLRNQGFGTQITLITEDFARSLEAHTLSISTIIEPRWYTKLLALGFKPDPEHFGAVMKILVEFD</sequence>
<gene>
    <name evidence="1" type="ORF">UX86_C0030G0011</name>
</gene>
<dbReference type="EMBL" id="LCNU01000030">
    <property type="protein sequence ID" value="KKU63207.1"/>
    <property type="molecule type" value="Genomic_DNA"/>
</dbReference>
<comment type="caution">
    <text evidence="1">The sequence shown here is derived from an EMBL/GenBank/DDBJ whole genome shotgun (WGS) entry which is preliminary data.</text>
</comment>
<reference evidence="1 2" key="1">
    <citation type="journal article" date="2015" name="Nature">
        <title>rRNA introns, odd ribosomes, and small enigmatic genomes across a large radiation of phyla.</title>
        <authorList>
            <person name="Brown C.T."/>
            <person name="Hug L.A."/>
            <person name="Thomas B.C."/>
            <person name="Sharon I."/>
            <person name="Castelle C.J."/>
            <person name="Singh A."/>
            <person name="Wilkins M.J."/>
            <person name="Williams K.H."/>
            <person name="Banfield J.F."/>
        </authorList>
    </citation>
    <scope>NUCLEOTIDE SEQUENCE [LARGE SCALE GENOMIC DNA]</scope>
</reference>
<organism evidence="1 2">
    <name type="scientific">Candidatus Amesbacteria bacterium GW2011_GWC1_47_15</name>
    <dbReference type="NCBI Taxonomy" id="1618364"/>
    <lineage>
        <taxon>Bacteria</taxon>
        <taxon>Candidatus Amesiibacteriota</taxon>
    </lineage>
</organism>